<dbReference type="RefSeq" id="WP_321398371.1">
    <property type="nucleotide sequence ID" value="NZ_CP139487.1"/>
</dbReference>
<gene>
    <name evidence="1" type="ORF">SOO65_06015</name>
</gene>
<evidence type="ECO:0000313" key="2">
    <source>
        <dbReference type="Proteomes" id="UP001324634"/>
    </source>
</evidence>
<sequence>MKGISLLLLLAACATAPSKPKDKITETFHGKDFLYRQCFHESDSYQGREVDEKGKIQVKFDILDGKVAKSEILKTDFKDPNLHTCIKGVLKNLRFYDMDHVQDVTQTINFGHITL</sequence>
<dbReference type="AlphaFoldDB" id="A0AAX4HSC2"/>
<proteinExistence type="predicted"/>
<dbReference type="Proteomes" id="UP001324634">
    <property type="component" value="Chromosome"/>
</dbReference>
<keyword evidence="2" id="KW-1185">Reference proteome</keyword>
<name>A0AAX4HSC2_9BACT</name>
<accession>A0AAX4HSC2</accession>
<protein>
    <submittedName>
        <fullName evidence="1">Uncharacterized protein</fullName>
    </submittedName>
</protein>
<dbReference type="KEGG" id="psti:SOO65_06015"/>
<evidence type="ECO:0000313" key="1">
    <source>
        <dbReference type="EMBL" id="WPU66298.1"/>
    </source>
</evidence>
<dbReference type="EMBL" id="CP139487">
    <property type="protein sequence ID" value="WPU66298.1"/>
    <property type="molecule type" value="Genomic_DNA"/>
</dbReference>
<reference evidence="1 2" key="1">
    <citation type="submission" date="2023-11" db="EMBL/GenBank/DDBJ databases">
        <title>Peredibacter starrii A3.12.</title>
        <authorList>
            <person name="Mitchell R.J."/>
        </authorList>
    </citation>
    <scope>NUCLEOTIDE SEQUENCE [LARGE SCALE GENOMIC DNA]</scope>
    <source>
        <strain evidence="1 2">A3.12</strain>
    </source>
</reference>
<organism evidence="1 2">
    <name type="scientific">Peredibacter starrii</name>
    <dbReference type="NCBI Taxonomy" id="28202"/>
    <lineage>
        <taxon>Bacteria</taxon>
        <taxon>Pseudomonadati</taxon>
        <taxon>Bdellovibrionota</taxon>
        <taxon>Bacteriovoracia</taxon>
        <taxon>Bacteriovoracales</taxon>
        <taxon>Bacteriovoracaceae</taxon>
        <taxon>Peredibacter</taxon>
    </lineage>
</organism>